<dbReference type="GeneTree" id="ENSGT00530000064873"/>
<dbReference type="RefSeq" id="XP_026198461.1">
    <property type="nucleotide sequence ID" value="XM_026342676.1"/>
</dbReference>
<dbReference type="SUPFAM" id="SSF54098">
    <property type="entry name" value="Prion-like"/>
    <property type="match status" value="1"/>
</dbReference>
<reference evidence="3" key="3">
    <citation type="submission" date="2025-09" db="UniProtKB">
        <authorList>
            <consortium name="Ensembl"/>
        </authorList>
    </citation>
    <scope>IDENTIFICATION</scope>
</reference>
<name>A0A3Q1J3I6_ANATE</name>
<dbReference type="Ensembl" id="ENSATET00000029682.3">
    <property type="protein sequence ID" value="ENSATEP00000029237.1"/>
    <property type="gene ID" value="ENSATEG00000020182.3"/>
</dbReference>
<protein>
    <recommendedName>
        <fullName evidence="5">Prion protein, related sequence 3</fullName>
    </recommendedName>
</protein>
<reference evidence="3" key="2">
    <citation type="submission" date="2025-08" db="UniProtKB">
        <authorList>
            <consortium name="Ensembl"/>
        </authorList>
    </citation>
    <scope>IDENTIFICATION</scope>
</reference>
<feature type="compositionally biased region" description="Low complexity" evidence="1">
    <location>
        <begin position="64"/>
        <end position="73"/>
    </location>
</feature>
<dbReference type="GO" id="GO:0051260">
    <property type="term" value="P:protein homooligomerization"/>
    <property type="evidence" value="ECO:0007669"/>
    <property type="project" value="InterPro"/>
</dbReference>
<evidence type="ECO:0008006" key="5">
    <source>
        <dbReference type="Google" id="ProtNLM"/>
    </source>
</evidence>
<dbReference type="Proteomes" id="UP000265040">
    <property type="component" value="Chromosome 9"/>
</dbReference>
<dbReference type="OrthoDB" id="7617494at2759"/>
<dbReference type="InParanoid" id="A0A3Q1J3I6"/>
<proteinExistence type="predicted"/>
<feature type="signal peptide" evidence="2">
    <location>
        <begin position="1"/>
        <end position="23"/>
    </location>
</feature>
<sequence length="399" mass="42894">MKLIVIAVLSLPFFLVHVHVSLAKKKIKISEKIDLFKKKILDTKFKVKQPKQPGRPGSHPKPKQGGYPQQPGSPYGGGYGGYGGHGGYGGYGGYGGHGGYGGYGGHGGYPGGYINYNPNNKILSPHYGGSFGYGGHGVGGGSPFSHSVQAMGMYPSDKSRGFGSSAVMAAAGGAMAGMALGYGLGRFPRPHFHFNSPQEEYYYNNYMYRRYGVKSTDTNDYGRDYGYTKPPLTYDQYMQSCMRRADLLPAENRKSNYKPTVSMTTTNTTTAASDAGTSSNTTKTNSTVAESPSTPALVTPRPVNESDTNPQLPASQALRKGASDDDDDTVSIVEIGYPALIRDMKVRRCVELYMAYSEKYLKRQTGGAQTLVVGLRGLLAVVTSTTVMLLNSNILILLP</sequence>
<feature type="region of interest" description="Disordered" evidence="1">
    <location>
        <begin position="46"/>
        <end position="74"/>
    </location>
</feature>
<dbReference type="InterPro" id="IPR036924">
    <property type="entry name" value="Prion/Doppel_b-ribbon_dom_sf"/>
</dbReference>
<evidence type="ECO:0000256" key="2">
    <source>
        <dbReference type="SAM" id="SignalP"/>
    </source>
</evidence>
<keyword evidence="4" id="KW-1185">Reference proteome</keyword>
<feature type="chain" id="PRO_5018547853" description="Prion protein, related sequence 3" evidence="2">
    <location>
        <begin position="24"/>
        <end position="399"/>
    </location>
</feature>
<dbReference type="GO" id="GO:0016020">
    <property type="term" value="C:membrane"/>
    <property type="evidence" value="ECO:0007669"/>
    <property type="project" value="InterPro"/>
</dbReference>
<reference evidence="3" key="1">
    <citation type="submission" date="2021-04" db="EMBL/GenBank/DDBJ databases">
        <authorList>
            <consortium name="Wellcome Sanger Institute Data Sharing"/>
        </authorList>
    </citation>
    <scope>NUCLEOTIDE SEQUENCE [LARGE SCALE GENOMIC DNA]</scope>
</reference>
<dbReference type="Gene3D" id="1.10.790.10">
    <property type="entry name" value="Prion/Doppel protein, beta-ribbon domain"/>
    <property type="match status" value="1"/>
</dbReference>
<accession>A0A3Q1J3I6</accession>
<keyword evidence="2" id="KW-0732">Signal</keyword>
<dbReference type="GeneID" id="113150255"/>
<evidence type="ECO:0000313" key="3">
    <source>
        <dbReference type="Ensembl" id="ENSATEP00000029237.1"/>
    </source>
</evidence>
<evidence type="ECO:0000313" key="4">
    <source>
        <dbReference type="Proteomes" id="UP000265040"/>
    </source>
</evidence>
<feature type="compositionally biased region" description="Polar residues" evidence="1">
    <location>
        <begin position="305"/>
        <end position="314"/>
    </location>
</feature>
<dbReference type="OMA" id="GHPVGYP"/>
<dbReference type="CTD" id="100006279"/>
<organism evidence="3 4">
    <name type="scientific">Anabas testudineus</name>
    <name type="common">Climbing perch</name>
    <name type="synonym">Anthias testudineus</name>
    <dbReference type="NCBI Taxonomy" id="64144"/>
    <lineage>
        <taxon>Eukaryota</taxon>
        <taxon>Metazoa</taxon>
        <taxon>Chordata</taxon>
        <taxon>Craniata</taxon>
        <taxon>Vertebrata</taxon>
        <taxon>Euteleostomi</taxon>
        <taxon>Actinopterygii</taxon>
        <taxon>Neopterygii</taxon>
        <taxon>Teleostei</taxon>
        <taxon>Neoteleostei</taxon>
        <taxon>Acanthomorphata</taxon>
        <taxon>Anabantaria</taxon>
        <taxon>Anabantiformes</taxon>
        <taxon>Anabantoidei</taxon>
        <taxon>Anabantidae</taxon>
        <taxon>Anabas</taxon>
    </lineage>
</organism>
<dbReference type="AlphaFoldDB" id="A0A3Q1J3I6"/>
<feature type="compositionally biased region" description="Low complexity" evidence="1">
    <location>
        <begin position="264"/>
        <end position="287"/>
    </location>
</feature>
<feature type="region of interest" description="Disordered" evidence="1">
    <location>
        <begin position="250"/>
        <end position="326"/>
    </location>
</feature>
<evidence type="ECO:0000256" key="1">
    <source>
        <dbReference type="SAM" id="MobiDB-lite"/>
    </source>
</evidence>